<dbReference type="Pfam" id="PF00096">
    <property type="entry name" value="zf-C2H2"/>
    <property type="match status" value="1"/>
</dbReference>
<proteinExistence type="predicted"/>
<evidence type="ECO:0000259" key="7">
    <source>
        <dbReference type="PROSITE" id="PS50157"/>
    </source>
</evidence>
<accession>A0A8H5FBX2</accession>
<evidence type="ECO:0000256" key="6">
    <source>
        <dbReference type="SAM" id="MobiDB-lite"/>
    </source>
</evidence>
<dbReference type="EMBL" id="JAACJK010000114">
    <property type="protein sequence ID" value="KAF5331345.1"/>
    <property type="molecule type" value="Genomic_DNA"/>
</dbReference>
<dbReference type="GO" id="GO:0005667">
    <property type="term" value="C:transcription regulator complex"/>
    <property type="evidence" value="ECO:0007669"/>
    <property type="project" value="TreeGrafter"/>
</dbReference>
<dbReference type="GO" id="GO:0008270">
    <property type="term" value="F:zinc ion binding"/>
    <property type="evidence" value="ECO:0007669"/>
    <property type="project" value="UniProtKB-KW"/>
</dbReference>
<evidence type="ECO:0000256" key="2">
    <source>
        <dbReference type="ARBA" id="ARBA00022737"/>
    </source>
</evidence>
<keyword evidence="4" id="KW-0862">Zinc</keyword>
<dbReference type="OrthoDB" id="654211at2759"/>
<dbReference type="SUPFAM" id="SSF57667">
    <property type="entry name" value="beta-beta-alpha zinc fingers"/>
    <property type="match status" value="1"/>
</dbReference>
<organism evidence="8 9">
    <name type="scientific">Ephemerocybe angulata</name>
    <dbReference type="NCBI Taxonomy" id="980116"/>
    <lineage>
        <taxon>Eukaryota</taxon>
        <taxon>Fungi</taxon>
        <taxon>Dikarya</taxon>
        <taxon>Basidiomycota</taxon>
        <taxon>Agaricomycotina</taxon>
        <taxon>Agaricomycetes</taxon>
        <taxon>Agaricomycetidae</taxon>
        <taxon>Agaricales</taxon>
        <taxon>Agaricineae</taxon>
        <taxon>Psathyrellaceae</taxon>
        <taxon>Ephemerocybe</taxon>
    </lineage>
</organism>
<keyword evidence="2" id="KW-0677">Repeat</keyword>
<dbReference type="SMART" id="SM00355">
    <property type="entry name" value="ZnF_C2H2"/>
    <property type="match status" value="2"/>
</dbReference>
<comment type="caution">
    <text evidence="8">The sequence shown here is derived from an EMBL/GenBank/DDBJ whole genome shotgun (WGS) entry which is preliminary data.</text>
</comment>
<name>A0A8H5FBX2_9AGAR</name>
<dbReference type="PANTHER" id="PTHR14003:SF19">
    <property type="entry name" value="YY2 TRANSCRIPTION FACTOR"/>
    <property type="match status" value="1"/>
</dbReference>
<gene>
    <name evidence="8" type="ORF">D9611_011851</name>
</gene>
<feature type="domain" description="C2H2-type" evidence="7">
    <location>
        <begin position="18"/>
        <end position="45"/>
    </location>
</feature>
<dbReference type="PROSITE" id="PS00028">
    <property type="entry name" value="ZINC_FINGER_C2H2_1"/>
    <property type="match status" value="1"/>
</dbReference>
<evidence type="ECO:0000256" key="3">
    <source>
        <dbReference type="ARBA" id="ARBA00022771"/>
    </source>
</evidence>
<keyword evidence="9" id="KW-1185">Reference proteome</keyword>
<keyword evidence="1" id="KW-0479">Metal-binding</keyword>
<evidence type="ECO:0000256" key="5">
    <source>
        <dbReference type="PROSITE-ProRule" id="PRU00042"/>
    </source>
</evidence>
<evidence type="ECO:0000256" key="1">
    <source>
        <dbReference type="ARBA" id="ARBA00022723"/>
    </source>
</evidence>
<reference evidence="8 9" key="1">
    <citation type="journal article" date="2020" name="ISME J.">
        <title>Uncovering the hidden diversity of litter-decomposition mechanisms in mushroom-forming fungi.</title>
        <authorList>
            <person name="Floudas D."/>
            <person name="Bentzer J."/>
            <person name="Ahren D."/>
            <person name="Johansson T."/>
            <person name="Persson P."/>
            <person name="Tunlid A."/>
        </authorList>
    </citation>
    <scope>NUCLEOTIDE SEQUENCE [LARGE SCALE GENOMIC DNA]</scope>
    <source>
        <strain evidence="8 9">CBS 175.51</strain>
    </source>
</reference>
<dbReference type="InterPro" id="IPR036236">
    <property type="entry name" value="Znf_C2H2_sf"/>
</dbReference>
<feature type="compositionally biased region" description="Low complexity" evidence="6">
    <location>
        <begin position="167"/>
        <end position="189"/>
    </location>
</feature>
<dbReference type="GO" id="GO:0000978">
    <property type="term" value="F:RNA polymerase II cis-regulatory region sequence-specific DNA binding"/>
    <property type="evidence" value="ECO:0007669"/>
    <property type="project" value="TreeGrafter"/>
</dbReference>
<feature type="region of interest" description="Disordered" evidence="6">
    <location>
        <begin position="141"/>
        <end position="190"/>
    </location>
</feature>
<dbReference type="Proteomes" id="UP000541558">
    <property type="component" value="Unassembled WGS sequence"/>
</dbReference>
<dbReference type="GO" id="GO:0031519">
    <property type="term" value="C:PcG protein complex"/>
    <property type="evidence" value="ECO:0007669"/>
    <property type="project" value="TreeGrafter"/>
</dbReference>
<dbReference type="PANTHER" id="PTHR14003">
    <property type="entry name" value="TRANSCRIPTIONAL REPRESSOR PROTEIN YY"/>
    <property type="match status" value="1"/>
</dbReference>
<dbReference type="GO" id="GO:0000981">
    <property type="term" value="F:DNA-binding transcription factor activity, RNA polymerase II-specific"/>
    <property type="evidence" value="ECO:0007669"/>
    <property type="project" value="TreeGrafter"/>
</dbReference>
<evidence type="ECO:0000313" key="8">
    <source>
        <dbReference type="EMBL" id="KAF5331345.1"/>
    </source>
</evidence>
<evidence type="ECO:0000313" key="9">
    <source>
        <dbReference type="Proteomes" id="UP000541558"/>
    </source>
</evidence>
<keyword evidence="3 5" id="KW-0863">Zinc-finger</keyword>
<dbReference type="AlphaFoldDB" id="A0A8H5FBX2"/>
<dbReference type="GO" id="GO:0000785">
    <property type="term" value="C:chromatin"/>
    <property type="evidence" value="ECO:0007669"/>
    <property type="project" value="TreeGrafter"/>
</dbReference>
<dbReference type="PROSITE" id="PS50157">
    <property type="entry name" value="ZINC_FINGER_C2H2_2"/>
    <property type="match status" value="1"/>
</dbReference>
<evidence type="ECO:0000256" key="4">
    <source>
        <dbReference type="ARBA" id="ARBA00022833"/>
    </source>
</evidence>
<dbReference type="InterPro" id="IPR013087">
    <property type="entry name" value="Znf_C2H2_type"/>
</dbReference>
<protein>
    <recommendedName>
        <fullName evidence="7">C2H2-type domain-containing protein</fullName>
    </recommendedName>
</protein>
<dbReference type="Gene3D" id="3.30.160.60">
    <property type="entry name" value="Classic Zinc Finger"/>
    <property type="match status" value="1"/>
</dbReference>
<sequence length="292" mass="32450">MPVARTQKKAAAARSADCVCDVCDTVVSRAPDLKRHMLTHRDEKPFKCMLPLVDSQGNESPCPYAGNQKVNLKTHQRSRLHANVTSPCGFEGCTYESTDPSGLSKHRKRRHNIVPKVLRAIRAPKLGDIAALGIKIEEKPVASRSKPRRLSSHSPSSSIESELDFWSHSSTTSSSRTSSPSSCSSSPRPLTQEATFIIEETSQPDDLGGFLSTPQSFTLGQYDLNVAAEYQMRYNAVTSVPYSPLFCDEPYFPPGYWSAPYQSVPPAVNHHPDTQEIDQWRSGIVRSHRYPY</sequence>